<protein>
    <recommendedName>
        <fullName evidence="12">Methylenetetrahydrofolate reductase</fullName>
        <ecNumber evidence="12">1.5.1.54</ecNumber>
    </recommendedName>
</protein>
<dbReference type="Pfam" id="PF02219">
    <property type="entry name" value="MTHFR"/>
    <property type="match status" value="1"/>
</dbReference>
<comment type="pathway">
    <text evidence="2 12">One-carbon metabolism; tetrahydrofolate interconversion.</text>
</comment>
<name>A0ABN4BV54_DEHRP</name>
<evidence type="ECO:0000256" key="12">
    <source>
        <dbReference type="RuleBase" id="RU003862"/>
    </source>
</evidence>
<keyword evidence="5 12" id="KW-0285">Flavoprotein</keyword>
<dbReference type="EC" id="1.5.1.54" evidence="12"/>
<dbReference type="RefSeq" id="WP_019226405.1">
    <property type="nucleotide sequence ID" value="NZ_CP007033.1"/>
</dbReference>
<gene>
    <name evidence="13" type="ORF">DEHRE_05085</name>
</gene>
<evidence type="ECO:0000256" key="4">
    <source>
        <dbReference type="ARBA" id="ARBA00022605"/>
    </source>
</evidence>
<evidence type="ECO:0000256" key="8">
    <source>
        <dbReference type="ARBA" id="ARBA00023027"/>
    </source>
</evidence>
<proteinExistence type="inferred from homology"/>
<dbReference type="Proteomes" id="UP000018934">
    <property type="component" value="Chromosome"/>
</dbReference>
<evidence type="ECO:0000256" key="5">
    <source>
        <dbReference type="ARBA" id="ARBA00022630"/>
    </source>
</evidence>
<evidence type="ECO:0000256" key="6">
    <source>
        <dbReference type="ARBA" id="ARBA00022827"/>
    </source>
</evidence>
<keyword evidence="4" id="KW-0028">Amino-acid biosynthesis</keyword>
<keyword evidence="7 12" id="KW-0560">Oxidoreductase</keyword>
<evidence type="ECO:0000256" key="10">
    <source>
        <dbReference type="ARBA" id="ARBA00034478"/>
    </source>
</evidence>
<organism evidence="13 14">
    <name type="scientific">Dehalobacter restrictus (strain DSM 9455 / PER-K23)</name>
    <dbReference type="NCBI Taxonomy" id="871738"/>
    <lineage>
        <taxon>Bacteria</taxon>
        <taxon>Bacillati</taxon>
        <taxon>Bacillota</taxon>
        <taxon>Clostridia</taxon>
        <taxon>Eubacteriales</taxon>
        <taxon>Desulfitobacteriaceae</taxon>
        <taxon>Dehalobacter</taxon>
    </lineage>
</organism>
<dbReference type="CDD" id="cd00537">
    <property type="entry name" value="MTHFR"/>
    <property type="match status" value="1"/>
</dbReference>
<accession>A0ABN4BV54</accession>
<comment type="pathway">
    <text evidence="10">Amino-acid biosynthesis; L-methionine biosynthesis via de novo pathway.</text>
</comment>
<evidence type="ECO:0000256" key="3">
    <source>
        <dbReference type="ARBA" id="ARBA00006743"/>
    </source>
</evidence>
<evidence type="ECO:0000313" key="13">
    <source>
        <dbReference type="EMBL" id="AHF09528.1"/>
    </source>
</evidence>
<comment type="cofactor">
    <cofactor evidence="1 12">
        <name>FAD</name>
        <dbReference type="ChEBI" id="CHEBI:57692"/>
    </cofactor>
</comment>
<dbReference type="SUPFAM" id="SSF51730">
    <property type="entry name" value="FAD-linked oxidoreductase"/>
    <property type="match status" value="1"/>
</dbReference>
<keyword evidence="9" id="KW-0486">Methionine biosynthesis</keyword>
<evidence type="ECO:0000256" key="11">
    <source>
        <dbReference type="ARBA" id="ARBA00048628"/>
    </source>
</evidence>
<dbReference type="NCBIfam" id="TIGR00676">
    <property type="entry name" value="fadh2"/>
    <property type="match status" value="1"/>
</dbReference>
<reference evidence="13 14" key="1">
    <citation type="journal article" date="2013" name="Stand. Genomic Sci.">
        <title>Complete genome sequence of Dehalobacter restrictus PER-K23(T.).</title>
        <authorList>
            <person name="Kruse T."/>
            <person name="Maillard J."/>
            <person name="Goodwin L."/>
            <person name="Woyke T."/>
            <person name="Teshima H."/>
            <person name="Bruce D."/>
            <person name="Detter C."/>
            <person name="Tapia R."/>
            <person name="Han C."/>
            <person name="Huntemann M."/>
            <person name="Wei C.L."/>
            <person name="Han J."/>
            <person name="Chen A."/>
            <person name="Kyrpides N."/>
            <person name="Szeto E."/>
            <person name="Markowitz V."/>
            <person name="Ivanova N."/>
            <person name="Pagani I."/>
            <person name="Pati A."/>
            <person name="Pitluck S."/>
            <person name="Nolan M."/>
            <person name="Holliger C."/>
            <person name="Smidt H."/>
        </authorList>
    </citation>
    <scope>NUCLEOTIDE SEQUENCE [LARGE SCALE GENOMIC DNA]</scope>
    <source>
        <strain evidence="14">DSM 9455</strain>
    </source>
</reference>
<dbReference type="InterPro" id="IPR004620">
    <property type="entry name" value="MTHF_reductase_bac"/>
</dbReference>
<dbReference type="InterPro" id="IPR029041">
    <property type="entry name" value="FAD-linked_oxidoreductase-like"/>
</dbReference>
<dbReference type="Gene3D" id="3.20.20.220">
    <property type="match status" value="1"/>
</dbReference>
<evidence type="ECO:0000256" key="9">
    <source>
        <dbReference type="ARBA" id="ARBA00023167"/>
    </source>
</evidence>
<keyword evidence="14" id="KW-1185">Reference proteome</keyword>
<evidence type="ECO:0000256" key="7">
    <source>
        <dbReference type="ARBA" id="ARBA00023002"/>
    </source>
</evidence>
<keyword evidence="8" id="KW-0520">NAD</keyword>
<comment type="catalytic activity">
    <reaction evidence="11">
        <text>(6S)-5-methyl-5,6,7,8-tetrahydrofolate + NAD(+) = (6R)-5,10-methylene-5,6,7,8-tetrahydrofolate + NADH + H(+)</text>
        <dbReference type="Rhea" id="RHEA:19821"/>
        <dbReference type="ChEBI" id="CHEBI:15378"/>
        <dbReference type="ChEBI" id="CHEBI:15636"/>
        <dbReference type="ChEBI" id="CHEBI:18608"/>
        <dbReference type="ChEBI" id="CHEBI:57540"/>
        <dbReference type="ChEBI" id="CHEBI:57945"/>
        <dbReference type="EC" id="1.5.1.54"/>
    </reaction>
    <physiologicalReaction direction="right-to-left" evidence="11">
        <dbReference type="Rhea" id="RHEA:19823"/>
    </physiologicalReaction>
</comment>
<dbReference type="PANTHER" id="PTHR45754:SF3">
    <property type="entry name" value="METHYLENETETRAHYDROFOLATE REDUCTASE (NADPH)"/>
    <property type="match status" value="1"/>
</dbReference>
<dbReference type="PANTHER" id="PTHR45754">
    <property type="entry name" value="METHYLENETETRAHYDROFOLATE REDUCTASE"/>
    <property type="match status" value="1"/>
</dbReference>
<comment type="similarity">
    <text evidence="3 12">Belongs to the methylenetetrahydrofolate reductase family.</text>
</comment>
<dbReference type="EMBL" id="CP007033">
    <property type="protein sequence ID" value="AHF09528.1"/>
    <property type="molecule type" value="Genomic_DNA"/>
</dbReference>
<evidence type="ECO:0000313" key="14">
    <source>
        <dbReference type="Proteomes" id="UP000018934"/>
    </source>
</evidence>
<evidence type="ECO:0000256" key="1">
    <source>
        <dbReference type="ARBA" id="ARBA00001974"/>
    </source>
</evidence>
<dbReference type="InterPro" id="IPR003171">
    <property type="entry name" value="Mehydrof_redctse-like"/>
</dbReference>
<keyword evidence="6 12" id="KW-0274">FAD</keyword>
<sequence>MFISELFQQKKVVSFEIFPPKLTSSIEVIYDTIDALAPLRPDFISVTYGAGGSTSKTTAEIASIVENKYNINSLAHLTCITSSKEQIEGTLTQLADSNVSNILALRGDIPKGSEETGRVRDFQYASDLVAYIQNKHSFCLGGACYPEGHPECPDKDQDIENLRRKVDAGVGFLVTQLFYDNDAFFRFQEKVAKLNINVPILAGIMPITNRVQIERILALSNARMPQKLIKILDKFEHNMEALKDAGIAYATKQIVELLANDIDGVHIYTMNKPQIAKDLVRNLDSLFYAVNSQETRKVGNLD</sequence>
<evidence type="ECO:0000256" key="2">
    <source>
        <dbReference type="ARBA" id="ARBA00004777"/>
    </source>
</evidence>